<protein>
    <recommendedName>
        <fullName evidence="1">Aspartyl/glutamyl-tRNA(Asn/Gln) amidotransferase subunit C</fullName>
        <shortName evidence="1">Asp/Glu-ADT subunit C</shortName>
        <ecNumber evidence="1">6.3.5.-</ecNumber>
    </recommendedName>
</protein>
<keyword evidence="1" id="KW-0547">Nucleotide-binding</keyword>
<evidence type="ECO:0000313" key="3">
    <source>
        <dbReference type="Proteomes" id="UP000176501"/>
    </source>
</evidence>
<evidence type="ECO:0000256" key="1">
    <source>
        <dbReference type="HAMAP-Rule" id="MF_00122"/>
    </source>
</evidence>
<dbReference type="Gene3D" id="1.10.20.60">
    <property type="entry name" value="Glu-tRNAGln amidotransferase C subunit, N-terminal domain"/>
    <property type="match status" value="1"/>
</dbReference>
<comment type="subunit">
    <text evidence="1">Heterotrimer of A, B and C subunits.</text>
</comment>
<evidence type="ECO:0000313" key="2">
    <source>
        <dbReference type="EMBL" id="OGL98765.1"/>
    </source>
</evidence>
<keyword evidence="1" id="KW-0648">Protein biosynthesis</keyword>
<dbReference type="GO" id="GO:0050567">
    <property type="term" value="F:glutaminyl-tRNA synthase (glutamine-hydrolyzing) activity"/>
    <property type="evidence" value="ECO:0007669"/>
    <property type="project" value="UniProtKB-UniRule"/>
</dbReference>
<comment type="similarity">
    <text evidence="1">Belongs to the GatC family.</text>
</comment>
<reference evidence="2 3" key="1">
    <citation type="journal article" date="2016" name="Nat. Commun.">
        <title>Thousands of microbial genomes shed light on interconnected biogeochemical processes in an aquifer system.</title>
        <authorList>
            <person name="Anantharaman K."/>
            <person name="Brown C.T."/>
            <person name="Hug L.A."/>
            <person name="Sharon I."/>
            <person name="Castelle C.J."/>
            <person name="Probst A.J."/>
            <person name="Thomas B.C."/>
            <person name="Singh A."/>
            <person name="Wilkins M.J."/>
            <person name="Karaoz U."/>
            <person name="Brodie E.L."/>
            <person name="Williams K.H."/>
            <person name="Hubbard S.S."/>
            <person name="Banfield J.F."/>
        </authorList>
    </citation>
    <scope>NUCLEOTIDE SEQUENCE [LARGE SCALE GENOMIC DNA]</scope>
</reference>
<dbReference type="GO" id="GO:0006412">
    <property type="term" value="P:translation"/>
    <property type="evidence" value="ECO:0007669"/>
    <property type="project" value="UniProtKB-UniRule"/>
</dbReference>
<accession>A0A1F7W7H8</accession>
<dbReference type="Proteomes" id="UP000176501">
    <property type="component" value="Unassembled WGS sequence"/>
</dbReference>
<comment type="catalytic activity">
    <reaction evidence="1">
        <text>L-glutamyl-tRNA(Gln) + L-glutamine + ATP + H2O = L-glutaminyl-tRNA(Gln) + L-glutamate + ADP + phosphate + H(+)</text>
        <dbReference type="Rhea" id="RHEA:17521"/>
        <dbReference type="Rhea" id="RHEA-COMP:9681"/>
        <dbReference type="Rhea" id="RHEA-COMP:9684"/>
        <dbReference type="ChEBI" id="CHEBI:15377"/>
        <dbReference type="ChEBI" id="CHEBI:15378"/>
        <dbReference type="ChEBI" id="CHEBI:29985"/>
        <dbReference type="ChEBI" id="CHEBI:30616"/>
        <dbReference type="ChEBI" id="CHEBI:43474"/>
        <dbReference type="ChEBI" id="CHEBI:58359"/>
        <dbReference type="ChEBI" id="CHEBI:78520"/>
        <dbReference type="ChEBI" id="CHEBI:78521"/>
        <dbReference type="ChEBI" id="CHEBI:456216"/>
    </reaction>
</comment>
<name>A0A1F7W7H8_9BACT</name>
<comment type="caution">
    <text evidence="2">The sequence shown here is derived from an EMBL/GenBank/DDBJ whole genome shotgun (WGS) entry which is preliminary data.</text>
</comment>
<organism evidence="2 3">
    <name type="scientific">Candidatus Uhrbacteria bacterium RIFOXYB2_FULL_57_15</name>
    <dbReference type="NCBI Taxonomy" id="1802422"/>
    <lineage>
        <taxon>Bacteria</taxon>
        <taxon>Candidatus Uhriibacteriota</taxon>
    </lineage>
</organism>
<dbReference type="InterPro" id="IPR036113">
    <property type="entry name" value="Asp/Glu-ADT_sf_sub_c"/>
</dbReference>
<dbReference type="HAMAP" id="MF_00122">
    <property type="entry name" value="GatC"/>
    <property type="match status" value="1"/>
</dbReference>
<dbReference type="GO" id="GO:0050566">
    <property type="term" value="F:asparaginyl-tRNA synthase (glutamine-hydrolyzing) activity"/>
    <property type="evidence" value="ECO:0007669"/>
    <property type="project" value="RHEA"/>
</dbReference>
<comment type="catalytic activity">
    <reaction evidence="1">
        <text>L-aspartyl-tRNA(Asn) + L-glutamine + ATP + H2O = L-asparaginyl-tRNA(Asn) + L-glutamate + ADP + phosphate + 2 H(+)</text>
        <dbReference type="Rhea" id="RHEA:14513"/>
        <dbReference type="Rhea" id="RHEA-COMP:9674"/>
        <dbReference type="Rhea" id="RHEA-COMP:9677"/>
        <dbReference type="ChEBI" id="CHEBI:15377"/>
        <dbReference type="ChEBI" id="CHEBI:15378"/>
        <dbReference type="ChEBI" id="CHEBI:29985"/>
        <dbReference type="ChEBI" id="CHEBI:30616"/>
        <dbReference type="ChEBI" id="CHEBI:43474"/>
        <dbReference type="ChEBI" id="CHEBI:58359"/>
        <dbReference type="ChEBI" id="CHEBI:78515"/>
        <dbReference type="ChEBI" id="CHEBI:78516"/>
        <dbReference type="ChEBI" id="CHEBI:456216"/>
    </reaction>
</comment>
<dbReference type="GO" id="GO:0005524">
    <property type="term" value="F:ATP binding"/>
    <property type="evidence" value="ECO:0007669"/>
    <property type="project" value="UniProtKB-KW"/>
</dbReference>
<dbReference type="GO" id="GO:0006450">
    <property type="term" value="P:regulation of translational fidelity"/>
    <property type="evidence" value="ECO:0007669"/>
    <property type="project" value="InterPro"/>
</dbReference>
<proteinExistence type="inferred from homology"/>
<dbReference type="EC" id="6.3.5.-" evidence="1"/>
<sequence length="101" mass="11287">MSLTNEEILHIATLARLRVEPEDLPRYAEQLGSILEYVAKLDELEIDGVTELAHGAGLTNVFRQDTIAPVEADVRHRVIAAFPHREGDLLEVPAVFVDRTE</sequence>
<dbReference type="NCBIfam" id="TIGR00135">
    <property type="entry name" value="gatC"/>
    <property type="match status" value="1"/>
</dbReference>
<dbReference type="Pfam" id="PF02686">
    <property type="entry name" value="GatC"/>
    <property type="match status" value="1"/>
</dbReference>
<dbReference type="SUPFAM" id="SSF141000">
    <property type="entry name" value="Glu-tRNAGln amidotransferase C subunit"/>
    <property type="match status" value="1"/>
</dbReference>
<keyword evidence="1" id="KW-0067">ATP-binding</keyword>
<dbReference type="EMBL" id="MGFE01000016">
    <property type="protein sequence ID" value="OGL98765.1"/>
    <property type="molecule type" value="Genomic_DNA"/>
</dbReference>
<keyword evidence="1" id="KW-0436">Ligase</keyword>
<gene>
    <name evidence="1" type="primary">gatC</name>
    <name evidence="2" type="ORF">A2304_01130</name>
</gene>
<comment type="function">
    <text evidence="1">Allows the formation of correctly charged Asn-tRNA(Asn) or Gln-tRNA(Gln) through the transamidation of misacylated Asp-tRNA(Asn) or Glu-tRNA(Gln) in organisms which lack either or both of asparaginyl-tRNA or glutaminyl-tRNA synthetases. The reaction takes place in the presence of glutamine and ATP through an activated phospho-Asp-tRNA(Asn) or phospho-Glu-tRNA(Gln).</text>
</comment>
<dbReference type="AlphaFoldDB" id="A0A1F7W7H8"/>
<dbReference type="InterPro" id="IPR003837">
    <property type="entry name" value="GatC"/>
</dbReference>